<dbReference type="EMBL" id="BMJI01000001">
    <property type="protein sequence ID" value="GGC79087.1"/>
    <property type="molecule type" value="Genomic_DNA"/>
</dbReference>
<organism evidence="3 4">
    <name type="scientific">Tersicoccus solisilvae</name>
    <dbReference type="NCBI Taxonomy" id="1882339"/>
    <lineage>
        <taxon>Bacteria</taxon>
        <taxon>Bacillati</taxon>
        <taxon>Actinomycetota</taxon>
        <taxon>Actinomycetes</taxon>
        <taxon>Micrococcales</taxon>
        <taxon>Micrococcaceae</taxon>
        <taxon>Tersicoccus</taxon>
    </lineage>
</organism>
<evidence type="ECO:0000256" key="2">
    <source>
        <dbReference type="SAM" id="SignalP"/>
    </source>
</evidence>
<proteinExistence type="predicted"/>
<evidence type="ECO:0000313" key="4">
    <source>
        <dbReference type="Proteomes" id="UP000597761"/>
    </source>
</evidence>
<keyword evidence="4" id="KW-1185">Reference proteome</keyword>
<feature type="chain" id="PRO_5045826241" evidence="2">
    <location>
        <begin position="26"/>
        <end position="47"/>
    </location>
</feature>
<feature type="region of interest" description="Disordered" evidence="1">
    <location>
        <begin position="25"/>
        <end position="47"/>
    </location>
</feature>
<sequence>MHTFAHLPRHLLRLALRLLAGPATAADRRSPTTVADHLHPLHRMQIR</sequence>
<comment type="caution">
    <text evidence="3">The sequence shown here is derived from an EMBL/GenBank/DDBJ whole genome shotgun (WGS) entry which is preliminary data.</text>
</comment>
<gene>
    <name evidence="3" type="ORF">GCM10011512_02160</name>
</gene>
<feature type="signal peptide" evidence="2">
    <location>
        <begin position="1"/>
        <end position="25"/>
    </location>
</feature>
<reference evidence="4" key="1">
    <citation type="journal article" date="2019" name="Int. J. Syst. Evol. Microbiol.">
        <title>The Global Catalogue of Microorganisms (GCM) 10K type strain sequencing project: providing services to taxonomists for standard genome sequencing and annotation.</title>
        <authorList>
            <consortium name="The Broad Institute Genomics Platform"/>
            <consortium name="The Broad Institute Genome Sequencing Center for Infectious Disease"/>
            <person name="Wu L."/>
            <person name="Ma J."/>
        </authorList>
    </citation>
    <scope>NUCLEOTIDE SEQUENCE [LARGE SCALE GENOMIC DNA]</scope>
    <source>
        <strain evidence="4">CGMCC 1.15480</strain>
    </source>
</reference>
<dbReference type="Proteomes" id="UP000597761">
    <property type="component" value="Unassembled WGS sequence"/>
</dbReference>
<dbReference type="RefSeq" id="WP_188665016.1">
    <property type="nucleotide sequence ID" value="NZ_BMJI01000001.1"/>
</dbReference>
<evidence type="ECO:0000256" key="1">
    <source>
        <dbReference type="SAM" id="MobiDB-lite"/>
    </source>
</evidence>
<name>A0ABQ1NJT6_9MICC</name>
<protein>
    <submittedName>
        <fullName evidence="3">Uncharacterized protein</fullName>
    </submittedName>
</protein>
<keyword evidence="2" id="KW-0732">Signal</keyword>
<accession>A0ABQ1NJT6</accession>
<evidence type="ECO:0000313" key="3">
    <source>
        <dbReference type="EMBL" id="GGC79087.1"/>
    </source>
</evidence>